<dbReference type="Proteomes" id="UP000540519">
    <property type="component" value="Unassembled WGS sequence"/>
</dbReference>
<evidence type="ECO:0000256" key="4">
    <source>
        <dbReference type="ARBA" id="ARBA00022798"/>
    </source>
</evidence>
<evidence type="ECO:0000256" key="3">
    <source>
        <dbReference type="ARBA" id="ARBA00022729"/>
    </source>
</evidence>
<comment type="caution">
    <text evidence="8">The sequence shown here is derived from an EMBL/GenBank/DDBJ whole genome shotgun (WGS) entry which is preliminary data.</text>
</comment>
<dbReference type="GO" id="GO:0006071">
    <property type="term" value="P:glycerol metabolic process"/>
    <property type="evidence" value="ECO:0007669"/>
    <property type="project" value="UniProtKB-KW"/>
</dbReference>
<comment type="similarity">
    <text evidence="1">Belongs to the glycerophosphoryl diester phosphodiesterase family.</text>
</comment>
<dbReference type="GO" id="GO:0008889">
    <property type="term" value="F:glycerophosphodiester phosphodiesterase activity"/>
    <property type="evidence" value="ECO:0007669"/>
    <property type="project" value="UniProtKB-EC"/>
</dbReference>
<proteinExistence type="inferred from homology"/>
<dbReference type="SUPFAM" id="SSF51695">
    <property type="entry name" value="PLC-like phosphodiesterases"/>
    <property type="match status" value="1"/>
</dbReference>
<protein>
    <recommendedName>
        <fullName evidence="2">glycerophosphodiester phosphodiesterase</fullName>
        <ecNumber evidence="2">3.1.4.46</ecNumber>
    </recommendedName>
</protein>
<feature type="domain" description="GP-PDE" evidence="7">
    <location>
        <begin position="40"/>
        <end position="375"/>
    </location>
</feature>
<reference evidence="8 9" key="1">
    <citation type="journal article" date="2019" name="Mar. Drugs">
        <title>Comparative Genomics and CAZyme Genome Repertoires of Marine Zobellia amurskyensis KMM 3526(T) and Zobellia laminariae KMM 3676(T).</title>
        <authorList>
            <person name="Chernysheva N."/>
            <person name="Bystritskaya E."/>
            <person name="Stenkova A."/>
            <person name="Golovkin I."/>
            <person name="Nedashkovskaya O."/>
            <person name="Isaeva M."/>
        </authorList>
    </citation>
    <scope>NUCLEOTIDE SEQUENCE [LARGE SCALE GENOMIC DNA]</scope>
    <source>
        <strain evidence="8 9">KMM 3526</strain>
    </source>
</reference>
<gene>
    <name evidence="8" type="ORF">D9O36_18670</name>
</gene>
<name>A0A7X2ZWX6_9FLAO</name>
<keyword evidence="4" id="KW-0319">Glycerol metabolism</keyword>
<dbReference type="PROSITE" id="PS51704">
    <property type="entry name" value="GP_PDE"/>
    <property type="match status" value="1"/>
</dbReference>
<evidence type="ECO:0000256" key="5">
    <source>
        <dbReference type="ARBA" id="ARBA00022801"/>
    </source>
</evidence>
<dbReference type="PANTHER" id="PTHR43620:SF7">
    <property type="entry name" value="GLYCEROPHOSPHODIESTER PHOSPHODIESTERASE GDPD5-RELATED"/>
    <property type="match status" value="1"/>
</dbReference>
<keyword evidence="5" id="KW-0378">Hydrolase</keyword>
<evidence type="ECO:0000313" key="9">
    <source>
        <dbReference type="Proteomes" id="UP000540519"/>
    </source>
</evidence>
<keyword evidence="9" id="KW-1185">Reference proteome</keyword>
<evidence type="ECO:0000256" key="2">
    <source>
        <dbReference type="ARBA" id="ARBA00012247"/>
    </source>
</evidence>
<evidence type="ECO:0000259" key="7">
    <source>
        <dbReference type="PROSITE" id="PS51704"/>
    </source>
</evidence>
<comment type="catalytic activity">
    <reaction evidence="6">
        <text>a sn-glycero-3-phosphodiester + H2O = an alcohol + sn-glycerol 3-phosphate + H(+)</text>
        <dbReference type="Rhea" id="RHEA:12969"/>
        <dbReference type="ChEBI" id="CHEBI:15377"/>
        <dbReference type="ChEBI" id="CHEBI:15378"/>
        <dbReference type="ChEBI" id="CHEBI:30879"/>
        <dbReference type="ChEBI" id="CHEBI:57597"/>
        <dbReference type="ChEBI" id="CHEBI:83408"/>
        <dbReference type="EC" id="3.1.4.46"/>
    </reaction>
</comment>
<sequence length="384" mass="43360">MKKMKFLSMAGFSLLTLFTSCDKLDDFIGGGRQDKERKEPLVIAHRGAQSIYPEHTLKAYAKAIEMGADYIEPDLVMTKDSFLVARHEPFISGTTNVADLPEFADLKTTKNLDGKEITDWFVSDFTLEQIKKLKAKQARSDRSNSFDGMFEIPTFEEIINLAKSRKTTKGEKVGLYPEMKHPYFHNLMGLAIEDALLEKLSEAKLNSYHSPVFVQCFEVAPLQYINSKSDVKLVQLISTYNVNADGTLDFNVPEGDFISYAAPFDFYANGDARTYEYFSTEEGMRFASAYADGIGPWKPFVISFAKDESGAISVLPKTDFIELAHKYDLDVHPYTFRNEDEKWSNGNAEAEYHLFFDAGVDGVFTDYTDEAVNAVQTWDGAEKK</sequence>
<dbReference type="PANTHER" id="PTHR43620">
    <property type="entry name" value="GLYCEROPHOSPHORYL DIESTER PHOSPHODIESTERASE"/>
    <property type="match status" value="1"/>
</dbReference>
<evidence type="ECO:0000256" key="1">
    <source>
        <dbReference type="ARBA" id="ARBA00007277"/>
    </source>
</evidence>
<organism evidence="8 9">
    <name type="scientific">Zobellia amurskyensis</name>
    <dbReference type="NCBI Taxonomy" id="248905"/>
    <lineage>
        <taxon>Bacteria</taxon>
        <taxon>Pseudomonadati</taxon>
        <taxon>Bacteroidota</taxon>
        <taxon>Flavobacteriia</taxon>
        <taxon>Flavobacteriales</taxon>
        <taxon>Flavobacteriaceae</taxon>
        <taxon>Zobellia</taxon>
    </lineage>
</organism>
<dbReference type="EMBL" id="RCNR01000055">
    <property type="protein sequence ID" value="MUH37882.1"/>
    <property type="molecule type" value="Genomic_DNA"/>
</dbReference>
<evidence type="ECO:0000256" key="6">
    <source>
        <dbReference type="ARBA" id="ARBA00047512"/>
    </source>
</evidence>
<evidence type="ECO:0000313" key="8">
    <source>
        <dbReference type="EMBL" id="MUH37882.1"/>
    </source>
</evidence>
<dbReference type="InterPro" id="IPR017946">
    <property type="entry name" value="PLC-like_Pdiesterase_TIM-brl"/>
</dbReference>
<dbReference type="InterPro" id="IPR030395">
    <property type="entry name" value="GP_PDE_dom"/>
</dbReference>
<dbReference type="Gene3D" id="3.20.20.190">
    <property type="entry name" value="Phosphatidylinositol (PI) phosphodiesterase"/>
    <property type="match status" value="1"/>
</dbReference>
<dbReference type="CDD" id="cd08602">
    <property type="entry name" value="GDPD_ScGlpQ1_like"/>
    <property type="match status" value="1"/>
</dbReference>
<dbReference type="PROSITE" id="PS51257">
    <property type="entry name" value="PROKAR_LIPOPROTEIN"/>
    <property type="match status" value="1"/>
</dbReference>
<dbReference type="OrthoDB" id="384721at2"/>
<dbReference type="AlphaFoldDB" id="A0A7X2ZWX6"/>
<keyword evidence="3" id="KW-0732">Signal</keyword>
<dbReference type="EC" id="3.1.4.46" evidence="2"/>
<accession>A0A7X2ZWX6</accession>
<dbReference type="Pfam" id="PF03009">
    <property type="entry name" value="GDPD"/>
    <property type="match status" value="1"/>
</dbReference>
<dbReference type="GO" id="GO:0006629">
    <property type="term" value="P:lipid metabolic process"/>
    <property type="evidence" value="ECO:0007669"/>
    <property type="project" value="InterPro"/>
</dbReference>